<evidence type="ECO:0000256" key="1">
    <source>
        <dbReference type="SAM" id="SignalP"/>
    </source>
</evidence>
<gene>
    <name evidence="2" type="ordered locus">RB1198</name>
</gene>
<dbReference type="HOGENOM" id="CLU_1729926_0_0_0"/>
<name>Q7UXP9_RHOBA</name>
<dbReference type="EnsemblBacteria" id="CAD71957">
    <property type="protein sequence ID" value="CAD71957"/>
    <property type="gene ID" value="RB1198"/>
</dbReference>
<dbReference type="AlphaFoldDB" id="Q7UXP9"/>
<feature type="signal peptide" evidence="1">
    <location>
        <begin position="1"/>
        <end position="28"/>
    </location>
</feature>
<keyword evidence="1" id="KW-0732">Signal</keyword>
<dbReference type="Proteomes" id="UP000001025">
    <property type="component" value="Chromosome"/>
</dbReference>
<feature type="chain" id="PRO_5004292252" description="Lipoprotein" evidence="1">
    <location>
        <begin position="29"/>
        <end position="151"/>
    </location>
</feature>
<dbReference type="OrthoDB" id="292236at2"/>
<organism evidence="2 3">
    <name type="scientific">Rhodopirellula baltica (strain DSM 10527 / NCIMB 13988 / SH1)</name>
    <dbReference type="NCBI Taxonomy" id="243090"/>
    <lineage>
        <taxon>Bacteria</taxon>
        <taxon>Pseudomonadati</taxon>
        <taxon>Planctomycetota</taxon>
        <taxon>Planctomycetia</taxon>
        <taxon>Pirellulales</taxon>
        <taxon>Pirellulaceae</taxon>
        <taxon>Rhodopirellula</taxon>
    </lineage>
</organism>
<evidence type="ECO:0000313" key="3">
    <source>
        <dbReference type="Proteomes" id="UP000001025"/>
    </source>
</evidence>
<reference evidence="2 3" key="1">
    <citation type="journal article" date="2003" name="Proc. Natl. Acad. Sci. U.S.A.">
        <title>Complete genome sequence of the marine planctomycete Pirellula sp. strain 1.</title>
        <authorList>
            <person name="Gloeckner F.O."/>
            <person name="Kube M."/>
            <person name="Bauer M."/>
            <person name="Teeling H."/>
            <person name="Lombardot T."/>
            <person name="Ludwig W."/>
            <person name="Gade D."/>
            <person name="Beck A."/>
            <person name="Borzym K."/>
            <person name="Heitmann K."/>
            <person name="Rabus R."/>
            <person name="Schlesner H."/>
            <person name="Amann R."/>
            <person name="Reinhardt R."/>
        </authorList>
    </citation>
    <scope>NUCLEOTIDE SEQUENCE [LARGE SCALE GENOMIC DNA]</scope>
    <source>
        <strain evidence="3">DSM 10527 / NCIMB 13988 / SH1</strain>
    </source>
</reference>
<sequence length="151" mass="17195">MEASMRLTMPIIIPLLAAAFGCQFSSHAPNPQWLADFQKTDSILIRNHDQQHVIADAEAVNRLRNVYENAKWKPYWHTLPGNLGDRTIDLQNGETNLRHFSYTGSLWETESYTENRTAELSDSDARWIESLFALVPDGESPQLPKSQITKP</sequence>
<dbReference type="EMBL" id="BX294134">
    <property type="protein sequence ID" value="CAD71957.1"/>
    <property type="molecule type" value="Genomic_DNA"/>
</dbReference>
<proteinExistence type="predicted"/>
<dbReference type="PATRIC" id="fig|243090.15.peg.548"/>
<accession>Q7UXP9</accession>
<dbReference type="PROSITE" id="PS51257">
    <property type="entry name" value="PROKAR_LIPOPROTEIN"/>
    <property type="match status" value="1"/>
</dbReference>
<evidence type="ECO:0000313" key="2">
    <source>
        <dbReference type="EMBL" id="CAD71957.1"/>
    </source>
</evidence>
<protein>
    <recommendedName>
        <fullName evidence="4">Lipoprotein</fullName>
    </recommendedName>
</protein>
<evidence type="ECO:0008006" key="4">
    <source>
        <dbReference type="Google" id="ProtNLM"/>
    </source>
</evidence>
<dbReference type="InParanoid" id="Q7UXP9"/>
<dbReference type="STRING" id="243090.RB1198"/>
<dbReference type="KEGG" id="rba:RB1198"/>
<keyword evidence="3" id="KW-1185">Reference proteome</keyword>